<dbReference type="Pfam" id="PF00019">
    <property type="entry name" value="TGF_beta"/>
    <property type="match status" value="1"/>
</dbReference>
<comment type="similarity">
    <text evidence="2 6">Belongs to the TGF-beta family.</text>
</comment>
<sequence>MIHEKKDRARLEHFSNIRPAFRGSSALFSMYTKHSKAANSTTQKGIYIIKRIENVAYAFPHRRRQQNYSKITLNVDDVSRWIQNENNSYVRLLIKAKSNSTVQEIHSGGDGVGVLLEIITVDQASRRKRETQHQICEMNNKQIKTCCRYDLIIDFHSSGWDFIQFPPSYNAYMCVGDCNPKHPSRNAYGMLAAQKNESVVSCCHPGEYEDLDIVYFSETNILKHTKV</sequence>
<accession>A0A0N5AZP9</accession>
<evidence type="ECO:0000259" key="7">
    <source>
        <dbReference type="PROSITE" id="PS51362"/>
    </source>
</evidence>
<dbReference type="PANTHER" id="PTHR11848">
    <property type="entry name" value="TGF-BETA FAMILY"/>
    <property type="match status" value="1"/>
</dbReference>
<reference evidence="9" key="1">
    <citation type="submission" date="2017-02" db="UniProtKB">
        <authorList>
            <consortium name="WormBaseParasite"/>
        </authorList>
    </citation>
    <scope>IDENTIFICATION</scope>
</reference>
<dbReference type="GO" id="GO:0005125">
    <property type="term" value="F:cytokine activity"/>
    <property type="evidence" value="ECO:0007669"/>
    <property type="project" value="TreeGrafter"/>
</dbReference>
<evidence type="ECO:0000256" key="6">
    <source>
        <dbReference type="RuleBase" id="RU000354"/>
    </source>
</evidence>
<evidence type="ECO:0000256" key="2">
    <source>
        <dbReference type="ARBA" id="ARBA00006656"/>
    </source>
</evidence>
<dbReference type="SUPFAM" id="SSF57501">
    <property type="entry name" value="Cystine-knot cytokines"/>
    <property type="match status" value="1"/>
</dbReference>
<dbReference type="STRING" id="451379.A0A0N5AZP9"/>
<comment type="subcellular location">
    <subcellularLocation>
        <location evidence="1">Secreted</location>
    </subcellularLocation>
</comment>
<dbReference type="InterPro" id="IPR017948">
    <property type="entry name" value="TGFb_CS"/>
</dbReference>
<dbReference type="AlphaFoldDB" id="A0A0N5AZP9"/>
<dbReference type="PROSITE" id="PS00250">
    <property type="entry name" value="TGF_BETA_1"/>
    <property type="match status" value="1"/>
</dbReference>
<dbReference type="Proteomes" id="UP000046393">
    <property type="component" value="Unplaced"/>
</dbReference>
<dbReference type="WBParaSite" id="SMUV_0001047701-mRNA-1">
    <property type="protein sequence ID" value="SMUV_0001047701-mRNA-1"/>
    <property type="gene ID" value="SMUV_0001047701"/>
</dbReference>
<evidence type="ECO:0000313" key="9">
    <source>
        <dbReference type="WBParaSite" id="SMUV_0001047701-mRNA-1"/>
    </source>
</evidence>
<proteinExistence type="inferred from homology"/>
<dbReference type="SMART" id="SM00204">
    <property type="entry name" value="TGFB"/>
    <property type="match status" value="1"/>
</dbReference>
<dbReference type="PANTHER" id="PTHR11848:SF303">
    <property type="entry name" value="DAUER LARVA DEVELOPMENT REGULATORY GROWTH FACTOR DAF-7"/>
    <property type="match status" value="1"/>
</dbReference>
<evidence type="ECO:0000256" key="3">
    <source>
        <dbReference type="ARBA" id="ARBA00022525"/>
    </source>
</evidence>
<dbReference type="InterPro" id="IPR001839">
    <property type="entry name" value="TGF-b_C"/>
</dbReference>
<dbReference type="InterPro" id="IPR029034">
    <property type="entry name" value="Cystine-knot_cytokine"/>
</dbReference>
<keyword evidence="4 6" id="KW-0339">Growth factor</keyword>
<evidence type="ECO:0000313" key="8">
    <source>
        <dbReference type="Proteomes" id="UP000046393"/>
    </source>
</evidence>
<keyword evidence="3" id="KW-0964">Secreted</keyword>
<organism evidence="8 9">
    <name type="scientific">Syphacia muris</name>
    <dbReference type="NCBI Taxonomy" id="451379"/>
    <lineage>
        <taxon>Eukaryota</taxon>
        <taxon>Metazoa</taxon>
        <taxon>Ecdysozoa</taxon>
        <taxon>Nematoda</taxon>
        <taxon>Chromadorea</taxon>
        <taxon>Rhabditida</taxon>
        <taxon>Spirurina</taxon>
        <taxon>Oxyuridomorpha</taxon>
        <taxon>Oxyuroidea</taxon>
        <taxon>Oxyuridae</taxon>
        <taxon>Syphacia</taxon>
    </lineage>
</organism>
<feature type="domain" description="TGF-beta family profile" evidence="7">
    <location>
        <begin position="126"/>
        <end position="227"/>
    </location>
</feature>
<dbReference type="PROSITE" id="PS51362">
    <property type="entry name" value="TGF_BETA_2"/>
    <property type="match status" value="1"/>
</dbReference>
<dbReference type="GO" id="GO:0008083">
    <property type="term" value="F:growth factor activity"/>
    <property type="evidence" value="ECO:0007669"/>
    <property type="project" value="UniProtKB-KW"/>
</dbReference>
<keyword evidence="8" id="KW-1185">Reference proteome</keyword>
<protein>
    <submittedName>
        <fullName evidence="9">TGF_BETA_2 domain-containing protein</fullName>
    </submittedName>
</protein>
<dbReference type="InterPro" id="IPR015615">
    <property type="entry name" value="TGF-beta-rel"/>
</dbReference>
<dbReference type="Gene3D" id="2.10.90.10">
    <property type="entry name" value="Cystine-knot cytokines"/>
    <property type="match status" value="1"/>
</dbReference>
<evidence type="ECO:0000256" key="4">
    <source>
        <dbReference type="ARBA" id="ARBA00023030"/>
    </source>
</evidence>
<dbReference type="GO" id="GO:0005615">
    <property type="term" value="C:extracellular space"/>
    <property type="evidence" value="ECO:0007669"/>
    <property type="project" value="TreeGrafter"/>
</dbReference>
<keyword evidence="5" id="KW-1015">Disulfide bond</keyword>
<name>A0A0N5AZP9_9BILA</name>
<evidence type="ECO:0000256" key="5">
    <source>
        <dbReference type="ARBA" id="ARBA00023157"/>
    </source>
</evidence>
<evidence type="ECO:0000256" key="1">
    <source>
        <dbReference type="ARBA" id="ARBA00004613"/>
    </source>
</evidence>